<gene>
    <name evidence="9" type="ORF">D2T29_01790</name>
</gene>
<dbReference type="InterPro" id="IPR003714">
    <property type="entry name" value="PhoH"/>
</dbReference>
<dbReference type="Proteomes" id="UP000284451">
    <property type="component" value="Unassembled WGS sequence"/>
</dbReference>
<evidence type="ECO:0000256" key="1">
    <source>
        <dbReference type="ARBA" id="ARBA00004496"/>
    </source>
</evidence>
<proteinExistence type="inferred from homology"/>
<dbReference type="GO" id="GO:0005524">
    <property type="term" value="F:ATP binding"/>
    <property type="evidence" value="ECO:0007669"/>
    <property type="project" value="UniProtKB-KW"/>
</dbReference>
<evidence type="ECO:0000256" key="7">
    <source>
        <dbReference type="SAM" id="MobiDB-lite"/>
    </source>
</evidence>
<dbReference type="SUPFAM" id="SSF52540">
    <property type="entry name" value="P-loop containing nucleoside triphosphate hydrolases"/>
    <property type="match status" value="1"/>
</dbReference>
<feature type="domain" description="PhoH-like protein" evidence="8">
    <location>
        <begin position="194"/>
        <end position="397"/>
    </location>
</feature>
<dbReference type="FunFam" id="3.40.50.300:FF:000013">
    <property type="entry name" value="PhoH family ATPase"/>
    <property type="match status" value="1"/>
</dbReference>
<organism evidence="9 10">
    <name type="scientific">Paenirhodobacter populi</name>
    <dbReference type="NCBI Taxonomy" id="2306993"/>
    <lineage>
        <taxon>Bacteria</taxon>
        <taxon>Pseudomonadati</taxon>
        <taxon>Pseudomonadota</taxon>
        <taxon>Alphaproteobacteria</taxon>
        <taxon>Rhodobacterales</taxon>
        <taxon>Rhodobacter group</taxon>
        <taxon>Paenirhodobacter</taxon>
    </lineage>
</organism>
<reference evidence="9 10" key="2">
    <citation type="submission" date="2019-01" db="EMBL/GenBank/DDBJ databases">
        <authorList>
            <person name="Li Y."/>
        </authorList>
    </citation>
    <scope>NUCLEOTIDE SEQUENCE [LARGE SCALE GENOMIC DNA]</scope>
    <source>
        <strain evidence="9 10">07D10-4-3</strain>
    </source>
</reference>
<protein>
    <recommendedName>
        <fullName evidence="6">PhoH-like protein</fullName>
    </recommendedName>
</protein>
<feature type="region of interest" description="Disordered" evidence="7">
    <location>
        <begin position="19"/>
        <end position="46"/>
    </location>
</feature>
<sequence length="404" mass="44466">MRPRSGPLISILLEKRAGRPNLGANGENHDRLVKSQPGRDSSETSACVNGRCRAPYLYPSQPRETLLGFSAITPPPRSQETFEALLEFPDNRLLIDLCGQFDRNLAQIEHKLSVHILRRGNQLAIVGAPEAQMQAQGVLHSLYQRLEQGKPIDAGEIDAAIRMADLGNAGMTVDEQLEMFAAGKYEIRTRKKQVQPRTEAQKAYVRSLFENELCFGIGPAGTGKTYLAVAVGVTMLIGGHVDKIILSRPAVEAGERLGFLPGDMKEKVDPYMQPLYDALNDFLPAKQMQKLMEEKRIEIAPLAFMRGRTLANAFVVLDEAQNATTMQMKMFLTRLGQGSRMVITGDRSQIDLPRGVASGLHDAERILEGVKGIAFNYFTAADVVRHPLVARIIDAYDRADGAAG</sequence>
<dbReference type="AlphaFoldDB" id="A0A443KQH4"/>
<keyword evidence="4" id="KW-0547">Nucleotide-binding</keyword>
<dbReference type="PANTHER" id="PTHR30473">
    <property type="entry name" value="PROTEIN PHOH"/>
    <property type="match status" value="1"/>
</dbReference>
<keyword evidence="5" id="KW-0067">ATP-binding</keyword>
<evidence type="ECO:0000256" key="5">
    <source>
        <dbReference type="ARBA" id="ARBA00022840"/>
    </source>
</evidence>
<comment type="subcellular location">
    <subcellularLocation>
        <location evidence="1">Cytoplasm</location>
    </subcellularLocation>
</comment>
<dbReference type="InterPro" id="IPR027417">
    <property type="entry name" value="P-loop_NTPase"/>
</dbReference>
<dbReference type="InterPro" id="IPR051451">
    <property type="entry name" value="PhoH2-like"/>
</dbReference>
<keyword evidence="3" id="KW-0963">Cytoplasm</keyword>
<comment type="caution">
    <text evidence="9">The sequence shown here is derived from an EMBL/GenBank/DDBJ whole genome shotgun (WGS) entry which is preliminary data.</text>
</comment>
<accession>A0A443KQH4</accession>
<dbReference type="PANTHER" id="PTHR30473:SF1">
    <property type="entry name" value="PHOH-LIKE PROTEIN"/>
    <property type="match status" value="1"/>
</dbReference>
<evidence type="ECO:0000256" key="4">
    <source>
        <dbReference type="ARBA" id="ARBA00022741"/>
    </source>
</evidence>
<dbReference type="Pfam" id="PF02562">
    <property type="entry name" value="PhoH"/>
    <property type="match status" value="1"/>
</dbReference>
<evidence type="ECO:0000313" key="9">
    <source>
        <dbReference type="EMBL" id="RWR35224.1"/>
    </source>
</evidence>
<name>A0A443KQH4_9RHOB</name>
<evidence type="ECO:0000256" key="2">
    <source>
        <dbReference type="ARBA" id="ARBA00010393"/>
    </source>
</evidence>
<comment type="similarity">
    <text evidence="2">Belongs to the PhoH family.</text>
</comment>
<evidence type="ECO:0000313" key="10">
    <source>
        <dbReference type="Proteomes" id="UP000284451"/>
    </source>
</evidence>
<evidence type="ECO:0000259" key="8">
    <source>
        <dbReference type="Pfam" id="PF02562"/>
    </source>
</evidence>
<dbReference type="EMBL" id="SAUY01000001">
    <property type="protein sequence ID" value="RWR35224.1"/>
    <property type="molecule type" value="Genomic_DNA"/>
</dbReference>
<evidence type="ECO:0000256" key="3">
    <source>
        <dbReference type="ARBA" id="ARBA00022490"/>
    </source>
</evidence>
<evidence type="ECO:0000256" key="6">
    <source>
        <dbReference type="ARBA" id="ARBA00039970"/>
    </source>
</evidence>
<dbReference type="GO" id="GO:0005829">
    <property type="term" value="C:cytosol"/>
    <property type="evidence" value="ECO:0007669"/>
    <property type="project" value="TreeGrafter"/>
</dbReference>
<dbReference type="Gene3D" id="3.40.50.300">
    <property type="entry name" value="P-loop containing nucleotide triphosphate hydrolases"/>
    <property type="match status" value="1"/>
</dbReference>
<reference evidence="9 10" key="1">
    <citation type="submission" date="2019-01" db="EMBL/GenBank/DDBJ databases">
        <title>Sinorhodobacter populi sp. nov. isolated from the symptomatic bark tissue of Populus euramericana canker.</title>
        <authorList>
            <person name="Xu G."/>
        </authorList>
    </citation>
    <scope>NUCLEOTIDE SEQUENCE [LARGE SCALE GENOMIC DNA]</scope>
    <source>
        <strain evidence="9 10">07D10-4-3</strain>
    </source>
</reference>